<protein>
    <recommendedName>
        <fullName evidence="2">Beta-lactamase-related domain-containing protein</fullName>
    </recommendedName>
</protein>
<dbReference type="MEROPS" id="S12.A03"/>
<evidence type="ECO:0000313" key="3">
    <source>
        <dbReference type="EMBL" id="CAG35376.1"/>
    </source>
</evidence>
<keyword evidence="4" id="KW-1185">Reference proteome</keyword>
<feature type="domain" description="Beta-lactamase-related" evidence="2">
    <location>
        <begin position="7"/>
        <end position="329"/>
    </location>
</feature>
<dbReference type="STRING" id="177439.DP0647"/>
<dbReference type="Gene3D" id="3.40.710.10">
    <property type="entry name" value="DD-peptidase/beta-lactamase superfamily"/>
    <property type="match status" value="1"/>
</dbReference>
<gene>
    <name evidence="3" type="ordered locus">DP0647</name>
</gene>
<dbReference type="KEGG" id="dps:DP0647"/>
<dbReference type="RefSeq" id="WP_011187892.1">
    <property type="nucleotide sequence ID" value="NC_006138.1"/>
</dbReference>
<reference evidence="4" key="1">
    <citation type="journal article" date="2004" name="Environ. Microbiol.">
        <title>The genome of Desulfotalea psychrophila, a sulfate-reducing bacterium from permanently cold Arctic sediments.</title>
        <authorList>
            <person name="Rabus R."/>
            <person name="Ruepp A."/>
            <person name="Frickey T."/>
            <person name="Rattei T."/>
            <person name="Fartmann B."/>
            <person name="Stark M."/>
            <person name="Bauer M."/>
            <person name="Zibat A."/>
            <person name="Lombardot T."/>
            <person name="Becker I."/>
            <person name="Amann J."/>
            <person name="Gellner K."/>
            <person name="Teeling H."/>
            <person name="Leuschner W.D."/>
            <person name="Gloeckner F.-O."/>
            <person name="Lupas A.N."/>
            <person name="Amann R."/>
            <person name="Klenk H.-P."/>
        </authorList>
    </citation>
    <scope>NUCLEOTIDE SEQUENCE [LARGE SCALE GENOMIC DNA]</scope>
    <source>
        <strain evidence="4">DSM 12343 / LSv54</strain>
    </source>
</reference>
<dbReference type="AlphaFoldDB" id="Q6AQJ7"/>
<name>Q6AQJ7_DESPS</name>
<dbReference type="Proteomes" id="UP000000602">
    <property type="component" value="Chromosome"/>
</dbReference>
<dbReference type="InterPro" id="IPR012338">
    <property type="entry name" value="Beta-lactam/transpept-like"/>
</dbReference>
<dbReference type="Pfam" id="PF00144">
    <property type="entry name" value="Beta-lactamase"/>
    <property type="match status" value="1"/>
</dbReference>
<organism evidence="3 4">
    <name type="scientific">Desulfotalea psychrophila (strain LSv54 / DSM 12343)</name>
    <dbReference type="NCBI Taxonomy" id="177439"/>
    <lineage>
        <taxon>Bacteria</taxon>
        <taxon>Pseudomonadati</taxon>
        <taxon>Thermodesulfobacteriota</taxon>
        <taxon>Desulfobulbia</taxon>
        <taxon>Desulfobulbales</taxon>
        <taxon>Desulfocapsaceae</taxon>
        <taxon>Desulfotalea</taxon>
    </lineage>
</organism>
<sequence length="357" mass="39738">MNKKVKDLLVEGVKEGLFSGASVAAFHGMKGQSFLVNCGNTGDNNTFLVSEDTFYDLASLTKPLVTALSIACLVERGLLTLGTRLSEIYGNLSGKKGDISIGHLLSHASGLPAHVKFYESCKEDCWQYVIENILYVEPLAEVGESIYSDLGYMLLADIIEKKVGKRLCDFWFEEIAIPLGLEEDFCFSGNKHLGPENCALTSNIVDNFVYYCGQVHDDNCRSMGSYAGHAGLFGTVKGLLKLCKSIVNSYFSKGTLSFCSRDVLLLFLQRQQGSHWTYGFDTPSGLYSTSGRYFSQHTVGHLGFTGTSFWCDLEENIIIILLTNRALFNNNLRKMKVFRPVLHDHIMEYWGYDESSS</sequence>
<dbReference type="InterPro" id="IPR050789">
    <property type="entry name" value="Diverse_Enzym_Activities"/>
</dbReference>
<dbReference type="PANTHER" id="PTHR43283:SF11">
    <property type="entry name" value="BETA-LACTAMASE-RELATED DOMAIN-CONTAINING PROTEIN"/>
    <property type="match status" value="1"/>
</dbReference>
<accession>Q6AQJ7</accession>
<dbReference type="InterPro" id="IPR001466">
    <property type="entry name" value="Beta-lactam-related"/>
</dbReference>
<dbReference type="OrthoDB" id="9809635at2"/>
<dbReference type="EMBL" id="CR522870">
    <property type="protein sequence ID" value="CAG35376.1"/>
    <property type="molecule type" value="Genomic_DNA"/>
</dbReference>
<evidence type="ECO:0000313" key="4">
    <source>
        <dbReference type="Proteomes" id="UP000000602"/>
    </source>
</evidence>
<evidence type="ECO:0000256" key="1">
    <source>
        <dbReference type="ARBA" id="ARBA00022801"/>
    </source>
</evidence>
<dbReference type="PANTHER" id="PTHR43283">
    <property type="entry name" value="BETA-LACTAMASE-RELATED"/>
    <property type="match status" value="1"/>
</dbReference>
<dbReference type="eggNOG" id="COG1680">
    <property type="taxonomic scope" value="Bacteria"/>
</dbReference>
<proteinExistence type="predicted"/>
<dbReference type="HOGENOM" id="CLU_020027_1_1_7"/>
<keyword evidence="1" id="KW-0378">Hydrolase</keyword>
<dbReference type="GO" id="GO:0016787">
    <property type="term" value="F:hydrolase activity"/>
    <property type="evidence" value="ECO:0007669"/>
    <property type="project" value="UniProtKB-KW"/>
</dbReference>
<dbReference type="SUPFAM" id="SSF56601">
    <property type="entry name" value="beta-lactamase/transpeptidase-like"/>
    <property type="match status" value="1"/>
</dbReference>
<evidence type="ECO:0000259" key="2">
    <source>
        <dbReference type="Pfam" id="PF00144"/>
    </source>
</evidence>